<protein>
    <recommendedName>
        <fullName evidence="3">Sialate O-acetylesterase domain-containing protein</fullName>
    </recommendedName>
</protein>
<dbReference type="Proteomes" id="UP000285613">
    <property type="component" value="Unassembled WGS sequence"/>
</dbReference>
<name>A0AAQ0LVN2_BIFPS</name>
<dbReference type="InterPro" id="IPR036514">
    <property type="entry name" value="SGNH_hydro_sf"/>
</dbReference>
<gene>
    <name evidence="1" type="ORF">DWZ91_01320</name>
</gene>
<dbReference type="PANTHER" id="PTHR22901">
    <property type="entry name" value="SIALATE O-ACETYLESTERASE"/>
    <property type="match status" value="1"/>
</dbReference>
<dbReference type="PANTHER" id="PTHR22901:SF0">
    <property type="entry name" value="SIALATE O-ACETYLESTERASE"/>
    <property type="match status" value="1"/>
</dbReference>
<comment type="caution">
    <text evidence="1">The sequence shown here is derived from an EMBL/GenBank/DDBJ whole genome shotgun (WGS) entry which is preliminary data.</text>
</comment>
<evidence type="ECO:0000313" key="1">
    <source>
        <dbReference type="EMBL" id="RHL97583.1"/>
    </source>
</evidence>
<dbReference type="AlphaFoldDB" id="A0AAQ0LVN2"/>
<dbReference type="RefSeq" id="WP_118376143.1">
    <property type="nucleotide sequence ID" value="NZ_QRPH01000001.1"/>
</dbReference>
<proteinExistence type="predicted"/>
<dbReference type="EMBL" id="QRPH01000001">
    <property type="protein sequence ID" value="RHL97583.1"/>
    <property type="molecule type" value="Genomic_DNA"/>
</dbReference>
<evidence type="ECO:0008006" key="3">
    <source>
        <dbReference type="Google" id="ProtNLM"/>
    </source>
</evidence>
<reference evidence="1 2" key="1">
    <citation type="submission" date="2018-08" db="EMBL/GenBank/DDBJ databases">
        <title>A genome reference for cultivated species of the human gut microbiota.</title>
        <authorList>
            <person name="Zou Y."/>
            <person name="Xue W."/>
            <person name="Luo G."/>
        </authorList>
    </citation>
    <scope>NUCLEOTIDE SEQUENCE [LARGE SCALE GENOMIC DNA]</scope>
    <source>
        <strain evidence="1 2">AF36-12AT</strain>
    </source>
</reference>
<evidence type="ECO:0000313" key="2">
    <source>
        <dbReference type="Proteomes" id="UP000285613"/>
    </source>
</evidence>
<sequence>MQKGFRQSLEALYRRSQRESTAHASYGYAQLLMSLIQEWRALFKRPELPFIFAQLPNCTLEPDCDWPRLRDKQRRALTLRNTAMVVTIGYGEDNDLHPLDKRHVAQRLTTAAESLVYGRDCEPMGPLPVMAIHKDDGIEISFIHTGGGLVCTGDVPFDILEPGGSIYRVKACRYDCHGGHGTGRASGAVRELSPVQCQFVGQ</sequence>
<organism evidence="1 2">
    <name type="scientific">Bifidobacterium pseudocatenulatum</name>
    <dbReference type="NCBI Taxonomy" id="28026"/>
    <lineage>
        <taxon>Bacteria</taxon>
        <taxon>Bacillati</taxon>
        <taxon>Actinomycetota</taxon>
        <taxon>Actinomycetes</taxon>
        <taxon>Bifidobacteriales</taxon>
        <taxon>Bifidobacteriaceae</taxon>
        <taxon>Bifidobacterium</taxon>
    </lineage>
</organism>
<dbReference type="GO" id="GO:0005975">
    <property type="term" value="P:carbohydrate metabolic process"/>
    <property type="evidence" value="ECO:0007669"/>
    <property type="project" value="TreeGrafter"/>
</dbReference>
<accession>A0AAQ0LVN2</accession>
<dbReference type="Gene3D" id="3.40.50.1110">
    <property type="entry name" value="SGNH hydrolase"/>
    <property type="match status" value="1"/>
</dbReference>
<dbReference type="GO" id="GO:0001681">
    <property type="term" value="F:sialate O-acetylesterase activity"/>
    <property type="evidence" value="ECO:0007669"/>
    <property type="project" value="InterPro"/>
</dbReference>
<dbReference type="SUPFAM" id="SSF52266">
    <property type="entry name" value="SGNH hydrolase"/>
    <property type="match status" value="1"/>
</dbReference>
<dbReference type="InterPro" id="IPR039329">
    <property type="entry name" value="SIAE"/>
</dbReference>